<dbReference type="HOGENOM" id="CLU_1897585_0_0_1"/>
<sequence>MTMKADGAEFQTGNIRDVDALALKTDYRLGRTQNSSDLDQSTKHFERALDLCPMDHPYRPAALFNPATAKFVSYQADETNHGLDILMSLSKTPSICFLLIVQTELSPNFILPLLYSLASRNRDFKRMPTRLKGY</sequence>
<dbReference type="OrthoDB" id="3259646at2759"/>
<proteinExistence type="predicted"/>
<name>A0A0D0AWP8_9AGAM</name>
<organism evidence="1 2">
    <name type="scientific">Suillus luteus UH-Slu-Lm8-n1</name>
    <dbReference type="NCBI Taxonomy" id="930992"/>
    <lineage>
        <taxon>Eukaryota</taxon>
        <taxon>Fungi</taxon>
        <taxon>Dikarya</taxon>
        <taxon>Basidiomycota</taxon>
        <taxon>Agaricomycotina</taxon>
        <taxon>Agaricomycetes</taxon>
        <taxon>Agaricomycetidae</taxon>
        <taxon>Boletales</taxon>
        <taxon>Suillineae</taxon>
        <taxon>Suillaceae</taxon>
        <taxon>Suillus</taxon>
    </lineage>
</organism>
<dbReference type="EMBL" id="KN835163">
    <property type="protein sequence ID" value="KIK46131.1"/>
    <property type="molecule type" value="Genomic_DNA"/>
</dbReference>
<gene>
    <name evidence="1" type="ORF">CY34DRAFT_800841</name>
</gene>
<keyword evidence="2" id="KW-1185">Reference proteome</keyword>
<evidence type="ECO:0000313" key="1">
    <source>
        <dbReference type="EMBL" id="KIK46131.1"/>
    </source>
</evidence>
<evidence type="ECO:0000313" key="2">
    <source>
        <dbReference type="Proteomes" id="UP000054485"/>
    </source>
</evidence>
<dbReference type="Proteomes" id="UP000054485">
    <property type="component" value="Unassembled WGS sequence"/>
</dbReference>
<reference evidence="2" key="2">
    <citation type="submission" date="2015-01" db="EMBL/GenBank/DDBJ databases">
        <title>Evolutionary Origins and Diversification of the Mycorrhizal Mutualists.</title>
        <authorList>
            <consortium name="DOE Joint Genome Institute"/>
            <consortium name="Mycorrhizal Genomics Consortium"/>
            <person name="Kohler A."/>
            <person name="Kuo A."/>
            <person name="Nagy L.G."/>
            <person name="Floudas D."/>
            <person name="Copeland A."/>
            <person name="Barry K.W."/>
            <person name="Cichocki N."/>
            <person name="Veneault-Fourrey C."/>
            <person name="LaButti K."/>
            <person name="Lindquist E.A."/>
            <person name="Lipzen A."/>
            <person name="Lundell T."/>
            <person name="Morin E."/>
            <person name="Murat C."/>
            <person name="Riley R."/>
            <person name="Ohm R."/>
            <person name="Sun H."/>
            <person name="Tunlid A."/>
            <person name="Henrissat B."/>
            <person name="Grigoriev I.V."/>
            <person name="Hibbett D.S."/>
            <person name="Martin F."/>
        </authorList>
    </citation>
    <scope>NUCLEOTIDE SEQUENCE [LARGE SCALE GENOMIC DNA]</scope>
    <source>
        <strain evidence="2">UH-Slu-Lm8-n1</strain>
    </source>
</reference>
<reference evidence="1 2" key="1">
    <citation type="submission" date="2014-04" db="EMBL/GenBank/DDBJ databases">
        <authorList>
            <consortium name="DOE Joint Genome Institute"/>
            <person name="Kuo A."/>
            <person name="Ruytinx J."/>
            <person name="Rineau F."/>
            <person name="Colpaert J."/>
            <person name="Kohler A."/>
            <person name="Nagy L.G."/>
            <person name="Floudas D."/>
            <person name="Copeland A."/>
            <person name="Barry K.W."/>
            <person name="Cichocki N."/>
            <person name="Veneault-Fourrey C."/>
            <person name="LaButti K."/>
            <person name="Lindquist E.A."/>
            <person name="Lipzen A."/>
            <person name="Lundell T."/>
            <person name="Morin E."/>
            <person name="Murat C."/>
            <person name="Sun H."/>
            <person name="Tunlid A."/>
            <person name="Henrissat B."/>
            <person name="Grigoriev I.V."/>
            <person name="Hibbett D.S."/>
            <person name="Martin F."/>
            <person name="Nordberg H.P."/>
            <person name="Cantor M.N."/>
            <person name="Hua S.X."/>
        </authorList>
    </citation>
    <scope>NUCLEOTIDE SEQUENCE [LARGE SCALE GENOMIC DNA]</scope>
    <source>
        <strain evidence="1 2">UH-Slu-Lm8-n1</strain>
    </source>
</reference>
<accession>A0A0D0AWP8</accession>
<dbReference type="STRING" id="930992.A0A0D0AWP8"/>
<dbReference type="AlphaFoldDB" id="A0A0D0AWP8"/>
<dbReference type="InParanoid" id="A0A0D0AWP8"/>
<protein>
    <submittedName>
        <fullName evidence="1">Uncharacterized protein</fullName>
    </submittedName>
</protein>